<dbReference type="Proteomes" id="UP000095285">
    <property type="component" value="Unassembled WGS sequence"/>
</dbReference>
<organism evidence="1 2">
    <name type="scientific">Loa loa</name>
    <name type="common">Eye worm</name>
    <name type="synonym">Filaria loa</name>
    <dbReference type="NCBI Taxonomy" id="7209"/>
    <lineage>
        <taxon>Eukaryota</taxon>
        <taxon>Metazoa</taxon>
        <taxon>Ecdysozoa</taxon>
        <taxon>Nematoda</taxon>
        <taxon>Chromadorea</taxon>
        <taxon>Rhabditida</taxon>
        <taxon>Spirurina</taxon>
        <taxon>Spiruromorpha</taxon>
        <taxon>Filarioidea</taxon>
        <taxon>Onchocercidae</taxon>
        <taxon>Loa</taxon>
    </lineage>
</organism>
<reference evidence="1" key="1">
    <citation type="submission" date="2012-04" db="EMBL/GenBank/DDBJ databases">
        <title>The Genome Sequence of Loa loa.</title>
        <authorList>
            <consortium name="The Broad Institute Genome Sequencing Platform"/>
            <consortium name="Broad Institute Genome Sequencing Center for Infectious Disease"/>
            <person name="Nutman T.B."/>
            <person name="Fink D.L."/>
            <person name="Russ C."/>
            <person name="Young S."/>
            <person name="Zeng Q."/>
            <person name="Gargeya S."/>
            <person name="Alvarado L."/>
            <person name="Berlin A."/>
            <person name="Chapman S.B."/>
            <person name="Chen Z."/>
            <person name="Freedman E."/>
            <person name="Gellesch M."/>
            <person name="Goldberg J."/>
            <person name="Griggs A."/>
            <person name="Gujja S."/>
            <person name="Heilman E.R."/>
            <person name="Heiman D."/>
            <person name="Howarth C."/>
            <person name="Mehta T."/>
            <person name="Neiman D."/>
            <person name="Pearson M."/>
            <person name="Roberts A."/>
            <person name="Saif S."/>
            <person name="Shea T."/>
            <person name="Shenoy N."/>
            <person name="Sisk P."/>
            <person name="Stolte C."/>
            <person name="Sykes S."/>
            <person name="White J."/>
            <person name="Yandava C."/>
            <person name="Haas B."/>
            <person name="Henn M.R."/>
            <person name="Nusbaum C."/>
            <person name="Birren B."/>
        </authorList>
    </citation>
    <scope>NUCLEOTIDE SEQUENCE [LARGE SCALE GENOMIC DNA]</scope>
</reference>
<evidence type="ECO:0000313" key="1">
    <source>
        <dbReference type="Proteomes" id="UP000095285"/>
    </source>
</evidence>
<evidence type="ECO:0000313" key="2">
    <source>
        <dbReference type="WBParaSite" id="EN70_3160"/>
    </source>
</evidence>
<name>A0A1I7VJ75_LOALO</name>
<dbReference type="WBParaSite" id="EN70_3160">
    <property type="protein sequence ID" value="EN70_3160"/>
    <property type="gene ID" value="EN70_3160"/>
</dbReference>
<dbReference type="AlphaFoldDB" id="A0A1I7VJ75"/>
<protein>
    <submittedName>
        <fullName evidence="2">MacB_PCD domain-containing protein</fullName>
    </submittedName>
</protein>
<keyword evidence="1" id="KW-1185">Reference proteome</keyword>
<proteinExistence type="predicted"/>
<sequence>IGQDILFSTNTVADIANGDKGTLTLFVESQTSLQYMFISPLTLNNVRSMRKLILVIINGTSTFPIGETESIERQIISKDVFRQV</sequence>
<accession>A0A1I7VJ75</accession>
<reference evidence="2" key="2">
    <citation type="submission" date="2016-11" db="UniProtKB">
        <authorList>
            <consortium name="WormBaseParasite"/>
        </authorList>
    </citation>
    <scope>IDENTIFICATION</scope>
</reference>